<dbReference type="RefSeq" id="WP_250828543.1">
    <property type="nucleotide sequence ID" value="NZ_JAMOIL010000032.1"/>
</dbReference>
<keyword evidence="7" id="KW-1185">Reference proteome</keyword>
<evidence type="ECO:0000256" key="3">
    <source>
        <dbReference type="ARBA" id="ARBA00023163"/>
    </source>
</evidence>
<dbReference type="Proteomes" id="UP001139485">
    <property type="component" value="Unassembled WGS sequence"/>
</dbReference>
<dbReference type="InterPro" id="IPR050109">
    <property type="entry name" value="HTH-type_TetR-like_transc_reg"/>
</dbReference>
<dbReference type="PANTHER" id="PTHR30055:SF148">
    <property type="entry name" value="TETR-FAMILY TRANSCRIPTIONAL REGULATOR"/>
    <property type="match status" value="1"/>
</dbReference>
<dbReference type="Gene3D" id="1.10.357.10">
    <property type="entry name" value="Tetracycline Repressor, domain 2"/>
    <property type="match status" value="1"/>
</dbReference>
<keyword evidence="3" id="KW-0804">Transcription</keyword>
<evidence type="ECO:0000256" key="2">
    <source>
        <dbReference type="ARBA" id="ARBA00023125"/>
    </source>
</evidence>
<dbReference type="GO" id="GO:0003700">
    <property type="term" value="F:DNA-binding transcription factor activity"/>
    <property type="evidence" value="ECO:0007669"/>
    <property type="project" value="TreeGrafter"/>
</dbReference>
<dbReference type="PANTHER" id="PTHR30055">
    <property type="entry name" value="HTH-TYPE TRANSCRIPTIONAL REGULATOR RUTR"/>
    <property type="match status" value="1"/>
</dbReference>
<keyword evidence="2 4" id="KW-0238">DNA-binding</keyword>
<proteinExistence type="predicted"/>
<gene>
    <name evidence="6" type="ORF">M8330_18630</name>
</gene>
<dbReference type="Pfam" id="PF16859">
    <property type="entry name" value="TetR_C_11"/>
    <property type="match status" value="1"/>
</dbReference>
<evidence type="ECO:0000256" key="1">
    <source>
        <dbReference type="ARBA" id="ARBA00023015"/>
    </source>
</evidence>
<protein>
    <submittedName>
        <fullName evidence="6">TetR/AcrR family transcriptional regulator</fullName>
    </submittedName>
</protein>
<dbReference type="PROSITE" id="PS50977">
    <property type="entry name" value="HTH_TETR_2"/>
    <property type="match status" value="1"/>
</dbReference>
<reference evidence="6" key="1">
    <citation type="submission" date="2022-05" db="EMBL/GenBank/DDBJ databases">
        <authorList>
            <person name="Tuo L."/>
        </authorList>
    </citation>
    <scope>NUCLEOTIDE SEQUENCE</scope>
    <source>
        <strain evidence="6">BSK12Z-4</strain>
    </source>
</reference>
<evidence type="ECO:0000259" key="5">
    <source>
        <dbReference type="PROSITE" id="PS50977"/>
    </source>
</evidence>
<dbReference type="InterPro" id="IPR001647">
    <property type="entry name" value="HTH_TetR"/>
</dbReference>
<dbReference type="SUPFAM" id="SSF46689">
    <property type="entry name" value="Homeodomain-like"/>
    <property type="match status" value="1"/>
</dbReference>
<accession>A0A9X2IGS2</accession>
<evidence type="ECO:0000313" key="6">
    <source>
        <dbReference type="EMBL" id="MCM0622313.1"/>
    </source>
</evidence>
<dbReference type="AlphaFoldDB" id="A0A9X2IGS2"/>
<dbReference type="SUPFAM" id="SSF48498">
    <property type="entry name" value="Tetracyclin repressor-like, C-terminal domain"/>
    <property type="match status" value="1"/>
</dbReference>
<dbReference type="GO" id="GO:0000976">
    <property type="term" value="F:transcription cis-regulatory region binding"/>
    <property type="evidence" value="ECO:0007669"/>
    <property type="project" value="TreeGrafter"/>
</dbReference>
<dbReference type="Gene3D" id="1.10.10.60">
    <property type="entry name" value="Homeodomain-like"/>
    <property type="match status" value="1"/>
</dbReference>
<sequence length="197" mass="20692">MTDPTDDLTPLQRARRARVDEAALALLRGGGPSAVTMEAVAATSGVAKTTLYRRYRDRGDLLAATLGRAVRVWEPTPTGDVRAGLRAVLAETRRQMHDVLGSGGLAALVADEDPAFTAAVRAVLVPWAQALCDLVAAHARAGTVRPDVDPDAVVTLLLGAYVGHLLWHRDVPAGALDPAADLMWVALTGRPATQPPG</sequence>
<dbReference type="InterPro" id="IPR011075">
    <property type="entry name" value="TetR_C"/>
</dbReference>
<dbReference type="InterPro" id="IPR036271">
    <property type="entry name" value="Tet_transcr_reg_TetR-rel_C_sf"/>
</dbReference>
<keyword evidence="1" id="KW-0805">Transcription regulation</keyword>
<evidence type="ECO:0000313" key="7">
    <source>
        <dbReference type="Proteomes" id="UP001139485"/>
    </source>
</evidence>
<evidence type="ECO:0000256" key="4">
    <source>
        <dbReference type="PROSITE-ProRule" id="PRU00335"/>
    </source>
</evidence>
<feature type="DNA-binding region" description="H-T-H motif" evidence="4">
    <location>
        <begin position="36"/>
        <end position="55"/>
    </location>
</feature>
<name>A0A9X2IGS2_9ACTN</name>
<feature type="domain" description="HTH tetR-type" evidence="5">
    <location>
        <begin position="13"/>
        <end position="73"/>
    </location>
</feature>
<dbReference type="InterPro" id="IPR009057">
    <property type="entry name" value="Homeodomain-like_sf"/>
</dbReference>
<comment type="caution">
    <text evidence="6">The sequence shown here is derived from an EMBL/GenBank/DDBJ whole genome shotgun (WGS) entry which is preliminary data.</text>
</comment>
<organism evidence="6 7">
    <name type="scientific">Nocardioides bruguierae</name>
    <dbReference type="NCBI Taxonomy" id="2945102"/>
    <lineage>
        <taxon>Bacteria</taxon>
        <taxon>Bacillati</taxon>
        <taxon>Actinomycetota</taxon>
        <taxon>Actinomycetes</taxon>
        <taxon>Propionibacteriales</taxon>
        <taxon>Nocardioidaceae</taxon>
        <taxon>Nocardioides</taxon>
    </lineage>
</organism>
<dbReference type="Pfam" id="PF00440">
    <property type="entry name" value="TetR_N"/>
    <property type="match status" value="1"/>
</dbReference>
<dbReference type="EMBL" id="JAMOIL010000032">
    <property type="protein sequence ID" value="MCM0622313.1"/>
    <property type="molecule type" value="Genomic_DNA"/>
</dbReference>